<dbReference type="Pfam" id="PF04572">
    <property type="entry name" value="Gb3_synth"/>
    <property type="match status" value="1"/>
</dbReference>
<evidence type="ECO:0000256" key="4">
    <source>
        <dbReference type="ARBA" id="ARBA00022679"/>
    </source>
</evidence>
<evidence type="ECO:0000313" key="9">
    <source>
        <dbReference type="EMBL" id="JAI25836.1"/>
    </source>
</evidence>
<dbReference type="EMBL" id="GDHF01026478">
    <property type="protein sequence ID" value="JAI25836.1"/>
    <property type="molecule type" value="Transcribed_RNA"/>
</dbReference>
<sequence>MKQIIAKPRLKWILLFLLSLFVISWCLLYGSDINQTDIRYCFMNSFSASPSVSYAQQKYAQNKFGAGPHLLDDIMLSEPKPNASGRSIIFHETSCPNEKLRSRMQYLGSAPINMMDLTAREACAIESAALHNPGFSVFVLFASPAYRDYNNTSPVIEAILSYPNVHLRNLNIWTYAAGTPMYQWLKDGKLFRSSYVLSHLSDFLRYLTLWRWGGTYLDMDVVVLRSLEKLPPNYTGAESTTYLAAGVMNFAPDGFGHEIAEKCLRDFLLNFDGSDWGNNGPGVITRVMNDVCKTANIELMMNAKRCMGFHIMPREAFYAVPWKKWEYFFEAQYLTETLNLLRDSYIAHVWNKHSKQRHVKVGANVAYGILAEKHCPKVYAAAAKSLVQANREHSKIMLILVC</sequence>
<dbReference type="OrthoDB" id="409543at2759"/>
<feature type="domain" description="Alpha 1,4-glycosyltransferase" evidence="8">
    <location>
        <begin position="254"/>
        <end position="382"/>
    </location>
</feature>
<organism evidence="9">
    <name type="scientific">Bactrocera latifrons</name>
    <name type="common">Malaysian fruit fly</name>
    <name type="synonym">Chaetodacus latifrons</name>
    <dbReference type="NCBI Taxonomy" id="174628"/>
    <lineage>
        <taxon>Eukaryota</taxon>
        <taxon>Metazoa</taxon>
        <taxon>Ecdysozoa</taxon>
        <taxon>Arthropoda</taxon>
        <taxon>Hexapoda</taxon>
        <taxon>Insecta</taxon>
        <taxon>Pterygota</taxon>
        <taxon>Neoptera</taxon>
        <taxon>Endopterygota</taxon>
        <taxon>Diptera</taxon>
        <taxon>Brachycera</taxon>
        <taxon>Muscomorpha</taxon>
        <taxon>Tephritoidea</taxon>
        <taxon>Tephritidae</taxon>
        <taxon>Bactrocera</taxon>
        <taxon>Bactrocera</taxon>
    </lineage>
</organism>
<dbReference type="PANTHER" id="PTHR12042">
    <property type="entry name" value="LACTOSYLCERAMIDE 4-ALPHA-GALACTOSYLTRANSFERASE ALPHA- 1,4-GALACTOSYLTRANSFERASE"/>
    <property type="match status" value="1"/>
</dbReference>
<dbReference type="AlphaFoldDB" id="A0A0K8UGZ6"/>
<evidence type="ECO:0000256" key="5">
    <source>
        <dbReference type="ARBA" id="ARBA00023034"/>
    </source>
</evidence>
<evidence type="ECO:0000256" key="2">
    <source>
        <dbReference type="ARBA" id="ARBA00009003"/>
    </source>
</evidence>
<comment type="subcellular location">
    <subcellularLocation>
        <location evidence="1">Golgi apparatus membrane</location>
        <topology evidence="1">Single-pass type II membrane protein</topology>
    </subcellularLocation>
</comment>
<dbReference type="Pfam" id="PF04488">
    <property type="entry name" value="Gly_transf_sug"/>
    <property type="match status" value="1"/>
</dbReference>
<accession>A0A0K8UGZ6</accession>
<evidence type="ECO:0000256" key="7">
    <source>
        <dbReference type="SAM" id="Phobius"/>
    </source>
</evidence>
<name>A0A0K8UGZ6_BACLA</name>
<dbReference type="Gene3D" id="3.90.550.20">
    <property type="match status" value="1"/>
</dbReference>
<feature type="transmembrane region" description="Helical" evidence="7">
    <location>
        <begin position="12"/>
        <end position="31"/>
    </location>
</feature>
<keyword evidence="7" id="KW-0812">Transmembrane</keyword>
<dbReference type="PANTHER" id="PTHR12042:SF21">
    <property type="entry name" value="ALPHA1,4-GALACTOSYLTRANSFERASE 1-RELATED"/>
    <property type="match status" value="1"/>
</dbReference>
<dbReference type="InterPro" id="IPR051981">
    <property type="entry name" value="Glycosyltransf_32"/>
</dbReference>
<dbReference type="InterPro" id="IPR029044">
    <property type="entry name" value="Nucleotide-diphossugar_trans"/>
</dbReference>
<dbReference type="GO" id="GO:0000139">
    <property type="term" value="C:Golgi membrane"/>
    <property type="evidence" value="ECO:0007669"/>
    <property type="project" value="UniProtKB-SubCell"/>
</dbReference>
<dbReference type="GO" id="GO:0035248">
    <property type="term" value="F:alpha-1,4-N-acetylgalactosaminyltransferase activity"/>
    <property type="evidence" value="ECO:0007669"/>
    <property type="project" value="TreeGrafter"/>
</dbReference>
<keyword evidence="5" id="KW-0333">Golgi apparatus</keyword>
<keyword evidence="7" id="KW-1133">Transmembrane helix</keyword>
<keyword evidence="3 9" id="KW-0328">Glycosyltransferase</keyword>
<keyword evidence="6 7" id="KW-0472">Membrane</keyword>
<gene>
    <name evidence="9" type="primary">A4galt_1</name>
    <name evidence="9" type="ORF">c0_g1_i2</name>
</gene>
<proteinExistence type="inferred from homology"/>
<dbReference type="InterPro" id="IPR007577">
    <property type="entry name" value="GlycoTrfase_DXD_sugar-bd_CS"/>
</dbReference>
<evidence type="ECO:0000256" key="3">
    <source>
        <dbReference type="ARBA" id="ARBA00022676"/>
    </source>
</evidence>
<evidence type="ECO:0000256" key="1">
    <source>
        <dbReference type="ARBA" id="ARBA00004323"/>
    </source>
</evidence>
<evidence type="ECO:0000259" key="8">
    <source>
        <dbReference type="Pfam" id="PF04572"/>
    </source>
</evidence>
<keyword evidence="4 9" id="KW-0808">Transferase</keyword>
<protein>
    <submittedName>
        <fullName evidence="9">Lactosylceramide 4-alpha-galactosyltransferase</fullName>
    </submittedName>
</protein>
<reference evidence="9" key="1">
    <citation type="submission" date="2015-06" db="EMBL/GenBank/DDBJ databases">
        <authorList>
            <person name="Hoefler B.C."/>
            <person name="Straight P.D."/>
        </authorList>
    </citation>
    <scope>NUCLEOTIDE SEQUENCE</scope>
</reference>
<comment type="similarity">
    <text evidence="2">Belongs to the glycosyltransferase 32 family.</text>
</comment>
<evidence type="ECO:0000256" key="6">
    <source>
        <dbReference type="ARBA" id="ARBA00023136"/>
    </source>
</evidence>
<dbReference type="InterPro" id="IPR007652">
    <property type="entry name" value="A1-4-GlycosylTfrase_dom"/>
</dbReference>
<dbReference type="SUPFAM" id="SSF53448">
    <property type="entry name" value="Nucleotide-diphospho-sugar transferases"/>
    <property type="match status" value="1"/>
</dbReference>
<dbReference type="GO" id="GO:0006688">
    <property type="term" value="P:glycosphingolipid biosynthetic process"/>
    <property type="evidence" value="ECO:0007669"/>
    <property type="project" value="TreeGrafter"/>
</dbReference>